<dbReference type="Proteomes" id="UP000663873">
    <property type="component" value="Unassembled WGS sequence"/>
</dbReference>
<dbReference type="Gene3D" id="3.30.420.10">
    <property type="entry name" value="Ribonuclease H-like superfamily/Ribonuclease H"/>
    <property type="match status" value="1"/>
</dbReference>
<protein>
    <submittedName>
        <fullName evidence="5">Uncharacterized protein</fullName>
    </submittedName>
</protein>
<dbReference type="InterPro" id="IPR003100">
    <property type="entry name" value="PAZ_dom"/>
</dbReference>
<dbReference type="InterPro" id="IPR036085">
    <property type="entry name" value="PAZ_dom_sf"/>
</dbReference>
<dbReference type="PROSITE" id="PS50822">
    <property type="entry name" value="PIWI"/>
    <property type="match status" value="1"/>
</dbReference>
<keyword evidence="2" id="KW-0812">Transmembrane</keyword>
<dbReference type="Pfam" id="PF02171">
    <property type="entry name" value="Piwi"/>
    <property type="match status" value="1"/>
</dbReference>
<dbReference type="PROSITE" id="PS50821">
    <property type="entry name" value="PAZ"/>
    <property type="match status" value="1"/>
</dbReference>
<dbReference type="Proteomes" id="UP000663825">
    <property type="component" value="Unassembled WGS sequence"/>
</dbReference>
<dbReference type="SUPFAM" id="SSF53098">
    <property type="entry name" value="Ribonuclease H-like"/>
    <property type="match status" value="1"/>
</dbReference>
<dbReference type="SMART" id="SM00950">
    <property type="entry name" value="Piwi"/>
    <property type="match status" value="1"/>
</dbReference>
<evidence type="ECO:0000313" key="6">
    <source>
        <dbReference type="EMBL" id="CAF4264279.1"/>
    </source>
</evidence>
<dbReference type="InterPro" id="IPR032474">
    <property type="entry name" value="Argonaute_N"/>
</dbReference>
<dbReference type="AlphaFoldDB" id="A0A817WFA4"/>
<dbReference type="OrthoDB" id="10252740at2759"/>
<feature type="domain" description="PAZ" evidence="3">
    <location>
        <begin position="300"/>
        <end position="419"/>
    </location>
</feature>
<evidence type="ECO:0000256" key="1">
    <source>
        <dbReference type="SAM" id="MobiDB-lite"/>
    </source>
</evidence>
<keyword evidence="8" id="KW-1185">Reference proteome</keyword>
<feature type="domain" description="Piwi" evidence="4">
    <location>
        <begin position="589"/>
        <end position="891"/>
    </location>
</feature>
<dbReference type="Pfam" id="PF16486">
    <property type="entry name" value="ArgoN"/>
    <property type="match status" value="1"/>
</dbReference>
<keyword evidence="2" id="KW-0472">Membrane</keyword>
<feature type="transmembrane region" description="Helical" evidence="2">
    <location>
        <begin position="1017"/>
        <end position="1042"/>
    </location>
</feature>
<evidence type="ECO:0000259" key="4">
    <source>
        <dbReference type="PROSITE" id="PS50822"/>
    </source>
</evidence>
<dbReference type="GO" id="GO:0003723">
    <property type="term" value="F:RNA binding"/>
    <property type="evidence" value="ECO:0007669"/>
    <property type="project" value="InterPro"/>
</dbReference>
<feature type="transmembrane region" description="Helical" evidence="2">
    <location>
        <begin position="960"/>
        <end position="982"/>
    </location>
</feature>
<dbReference type="EMBL" id="CAJNXB010004103">
    <property type="protein sequence ID" value="CAF3354927.1"/>
    <property type="molecule type" value="Genomic_DNA"/>
</dbReference>
<dbReference type="CDD" id="cd02846">
    <property type="entry name" value="PAZ_argonaute_like"/>
    <property type="match status" value="1"/>
</dbReference>
<dbReference type="InterPro" id="IPR036397">
    <property type="entry name" value="RNaseH_sf"/>
</dbReference>
<dbReference type="SMART" id="SM01163">
    <property type="entry name" value="DUF1785"/>
    <property type="match status" value="1"/>
</dbReference>
<dbReference type="Pfam" id="PF02170">
    <property type="entry name" value="PAZ"/>
    <property type="match status" value="1"/>
</dbReference>
<feature type="region of interest" description="Disordered" evidence="1">
    <location>
        <begin position="1"/>
        <end position="46"/>
    </location>
</feature>
<gene>
    <name evidence="5" type="ORF">TIS948_LOCUS23618</name>
    <name evidence="6" type="ORF">UJA718_LOCUS10360</name>
</gene>
<comment type="caution">
    <text evidence="5">The sequence shown here is derived from an EMBL/GenBank/DDBJ whole genome shotgun (WGS) entry which is preliminary data.</text>
</comment>
<name>A0A817WFA4_9BILA</name>
<evidence type="ECO:0000259" key="3">
    <source>
        <dbReference type="PROSITE" id="PS50821"/>
    </source>
</evidence>
<dbReference type="InterPro" id="IPR014811">
    <property type="entry name" value="ArgoL1"/>
</dbReference>
<organism evidence="5 7">
    <name type="scientific">Rotaria socialis</name>
    <dbReference type="NCBI Taxonomy" id="392032"/>
    <lineage>
        <taxon>Eukaryota</taxon>
        <taxon>Metazoa</taxon>
        <taxon>Spiralia</taxon>
        <taxon>Gnathifera</taxon>
        <taxon>Rotifera</taxon>
        <taxon>Eurotatoria</taxon>
        <taxon>Bdelloidea</taxon>
        <taxon>Philodinida</taxon>
        <taxon>Philodinidae</taxon>
        <taxon>Rotaria</taxon>
    </lineage>
</organism>
<dbReference type="SUPFAM" id="SSF101690">
    <property type="entry name" value="PAZ domain"/>
    <property type="match status" value="1"/>
</dbReference>
<dbReference type="InterPro" id="IPR003165">
    <property type="entry name" value="Piwi"/>
</dbReference>
<dbReference type="PANTHER" id="PTHR22891">
    <property type="entry name" value="EUKARYOTIC TRANSLATION INITIATION FACTOR 2C"/>
    <property type="match status" value="1"/>
</dbReference>
<proteinExistence type="predicted"/>
<evidence type="ECO:0000313" key="7">
    <source>
        <dbReference type="Proteomes" id="UP000663825"/>
    </source>
</evidence>
<evidence type="ECO:0000313" key="5">
    <source>
        <dbReference type="EMBL" id="CAF3354927.1"/>
    </source>
</evidence>
<dbReference type="Gene3D" id="2.170.260.10">
    <property type="entry name" value="paz domain"/>
    <property type="match status" value="1"/>
</dbReference>
<evidence type="ECO:0000313" key="8">
    <source>
        <dbReference type="Proteomes" id="UP000663873"/>
    </source>
</evidence>
<dbReference type="Pfam" id="PF08699">
    <property type="entry name" value="ArgoL1"/>
    <property type="match status" value="1"/>
</dbReference>
<feature type="compositionally biased region" description="Polar residues" evidence="1">
    <location>
        <begin position="15"/>
        <end position="31"/>
    </location>
</feature>
<dbReference type="Gene3D" id="3.40.50.2300">
    <property type="match status" value="1"/>
</dbReference>
<reference evidence="5" key="1">
    <citation type="submission" date="2021-02" db="EMBL/GenBank/DDBJ databases">
        <authorList>
            <person name="Nowell W R."/>
        </authorList>
    </citation>
    <scope>NUCLEOTIDE SEQUENCE</scope>
</reference>
<dbReference type="EMBL" id="CAJOBP010001213">
    <property type="protein sequence ID" value="CAF4264279.1"/>
    <property type="molecule type" value="Genomic_DNA"/>
</dbReference>
<dbReference type="Pfam" id="PF16488">
    <property type="entry name" value="ArgoL2"/>
    <property type="match status" value="1"/>
</dbReference>
<dbReference type="InterPro" id="IPR032472">
    <property type="entry name" value="ArgoL2"/>
</dbReference>
<dbReference type="InterPro" id="IPR012337">
    <property type="entry name" value="RNaseH-like_sf"/>
</dbReference>
<evidence type="ECO:0000256" key="2">
    <source>
        <dbReference type="SAM" id="Phobius"/>
    </source>
</evidence>
<accession>A0A817WFA4</accession>
<keyword evidence="2" id="KW-1133">Transmembrane helix</keyword>
<sequence>MSGRQNRKTRADAKSTASTNYTNQAAANMNTREQRPFGAAERSASAYPTLNESMKSLRVDTGTEAKTVRSQSVRQVNHRQQLCSAVPESAVLTPVSRPDVGGSQGRKIHVYTNHFSVNIADATIYQYDIELMMIDRSGKSHAARKNARWDIMQTILREQKNFPVVWYDEGKTLYAREILPEVKLPIQIRMEQDNEKKIFHLTKLNLVRQDRIQNLQNFVQNKTNIRPREIVRIIETLFKQSARKDLVCIRNQFYDRHRQLTNLNDGRGIAKGFYQSLFLTQIGPTININLSFACFYMPLNFVDFACEFLRKDITKDFAEWEIKKFEKMIRNLSIETMHTGRRIFYRIREFGRSANDITFARTNEELAGATELKEISVADYFALKHKRKLMFPYLPCINASKGNQNQPNWLPMEVVRVVEWQRAIKPLDKSQRGAVTKNTIIKPEERYEEIMKIVRNNQYNRDAYLKELNVHVDDQEMLKIEARVLAPPEIKYRRRGQGEAIEYVKCGQWRIRNWFYATTKINSWGIIYFGDRLDKYVDDILQQFKYQLPNLLQRNGFVIDREPSLTTKYPTESDIHDALVDASKKGWSLAVIVLNSGNSDGVYSLVKSCANQQIGLMTQCVNFQALERNIANLNMYVENISQKINGKLGGINGVINSKAALYHSSRDDLFMFFGADVTHSTCSSDRPSIAAVVGSRDLTNSRYAARLCEQYPKKGRCSVEIIKELDTMVVDLLHVFAKSCGNRLPNKIVFYRDGVDEGHYQKVLDNEVNKIMAACRTVYGNKPLPQLTFIVVKKRHNTRFFVYDGGQTMNVQEGTVIDTGIIHPSQFDFYLCSQAARMGTSRPALYHVLHDKIGFTSDAIQQLTYWLCHTDMRCTKSVSIPAPVHYAHLAAYGSRVLNFGEDHDRDSLNEDNEEPEQYSLDDIRTKLMELNEKVADDMWFFVTSEACAPLSVFYDSFDTYLEAIFTALCPSIMMVILSYFLLKSVRGVIQRQIFPVNNGAVVNVAHRSALQQMDSRLTLMLLLQSIIAIITYVPFAIELIYLNVTQNCSKSSLRLAQEKVLVEYQQQK</sequence>